<dbReference type="Gene3D" id="2.30.42.10">
    <property type="match status" value="1"/>
</dbReference>
<dbReference type="AlphaFoldDB" id="A0A1F6BRL9"/>
<accession>A0A1F6BRL9</accession>
<name>A0A1F6BRL9_9BACT</name>
<dbReference type="PANTHER" id="PTHR42837">
    <property type="entry name" value="REGULATOR OF SIGMA-E PROTEASE RSEP"/>
    <property type="match status" value="1"/>
</dbReference>
<protein>
    <recommendedName>
        <fullName evidence="12">Peptidase M50 domain-containing protein</fullName>
    </recommendedName>
</protein>
<evidence type="ECO:0000313" key="13">
    <source>
        <dbReference type="EMBL" id="OGG39589.1"/>
    </source>
</evidence>
<evidence type="ECO:0000256" key="4">
    <source>
        <dbReference type="ARBA" id="ARBA00022670"/>
    </source>
</evidence>
<evidence type="ECO:0000256" key="3">
    <source>
        <dbReference type="ARBA" id="ARBA00007931"/>
    </source>
</evidence>
<sequence>MIILVVVISLSVLILVHEFGHFASAKIFGVKVEEFGLGFPPRLFAKKFGETLYSLNLLPFGGFVKIFGEDSDERTPKSFSAEPVWRRSVIILAGVFMNVVLGWLVFSAVFFAGAPSHLFIAQVLPDSPAYEAGLKEGDIVLTAKSGEVVLDDPVPSGEFIGLVNAVSAETLELEIMRGEDVFGVSLKGRENPPEGQGPLGVSLVDVGFAGESFGKSFVKGFQITVSTLKLVAVSFVDFFLKLVVQPGVLETVAGPVGIVALASQAGSLGFVYLFELMAFISVNLAVLNLIPFPALDGGRFLLLIIEKIRMKPISRKVQTAINAFGFVLLLVLMVLITIQDVGRLID</sequence>
<organism evidence="13 14">
    <name type="scientific">Candidatus Jorgensenbacteria bacterium GWC1_48_12</name>
    <dbReference type="NCBI Taxonomy" id="1798469"/>
    <lineage>
        <taxon>Bacteria</taxon>
        <taxon>Candidatus Joergenseniibacteriota</taxon>
    </lineage>
</organism>
<evidence type="ECO:0000256" key="1">
    <source>
        <dbReference type="ARBA" id="ARBA00001947"/>
    </source>
</evidence>
<keyword evidence="9" id="KW-0482">Metalloprotease</keyword>
<comment type="similarity">
    <text evidence="3">Belongs to the peptidase M50B family.</text>
</comment>
<evidence type="ECO:0000256" key="7">
    <source>
        <dbReference type="ARBA" id="ARBA00022833"/>
    </source>
</evidence>
<dbReference type="CDD" id="cd06163">
    <property type="entry name" value="S2P-M50_PDZ_RseP-like"/>
    <property type="match status" value="1"/>
</dbReference>
<keyword evidence="8 11" id="KW-1133">Transmembrane helix</keyword>
<evidence type="ECO:0000256" key="6">
    <source>
        <dbReference type="ARBA" id="ARBA00022801"/>
    </source>
</evidence>
<dbReference type="GO" id="GO:0004222">
    <property type="term" value="F:metalloendopeptidase activity"/>
    <property type="evidence" value="ECO:0007669"/>
    <property type="project" value="InterPro"/>
</dbReference>
<keyword evidence="6" id="KW-0378">Hydrolase</keyword>
<evidence type="ECO:0000256" key="9">
    <source>
        <dbReference type="ARBA" id="ARBA00023049"/>
    </source>
</evidence>
<evidence type="ECO:0000256" key="2">
    <source>
        <dbReference type="ARBA" id="ARBA00004141"/>
    </source>
</evidence>
<evidence type="ECO:0000256" key="5">
    <source>
        <dbReference type="ARBA" id="ARBA00022692"/>
    </source>
</evidence>
<proteinExistence type="inferred from homology"/>
<dbReference type="InterPro" id="IPR036034">
    <property type="entry name" value="PDZ_sf"/>
</dbReference>
<evidence type="ECO:0000313" key="14">
    <source>
        <dbReference type="Proteomes" id="UP000179324"/>
    </source>
</evidence>
<evidence type="ECO:0000256" key="8">
    <source>
        <dbReference type="ARBA" id="ARBA00022989"/>
    </source>
</evidence>
<feature type="transmembrane region" description="Helical" evidence="11">
    <location>
        <begin position="317"/>
        <end position="338"/>
    </location>
</feature>
<feature type="transmembrane region" description="Helical" evidence="11">
    <location>
        <begin position="89"/>
        <end position="114"/>
    </location>
</feature>
<keyword evidence="7" id="KW-0862">Zinc</keyword>
<keyword evidence="4" id="KW-0645">Protease</keyword>
<comment type="caution">
    <text evidence="13">The sequence shown here is derived from an EMBL/GenBank/DDBJ whole genome shotgun (WGS) entry which is preliminary data.</text>
</comment>
<dbReference type="GO" id="GO:0016020">
    <property type="term" value="C:membrane"/>
    <property type="evidence" value="ECO:0007669"/>
    <property type="project" value="UniProtKB-SubCell"/>
</dbReference>
<dbReference type="Proteomes" id="UP000179324">
    <property type="component" value="Unassembled WGS sequence"/>
</dbReference>
<keyword evidence="5 11" id="KW-0812">Transmembrane</keyword>
<evidence type="ECO:0000256" key="10">
    <source>
        <dbReference type="ARBA" id="ARBA00023136"/>
    </source>
</evidence>
<dbReference type="GO" id="GO:0006508">
    <property type="term" value="P:proteolysis"/>
    <property type="evidence" value="ECO:0007669"/>
    <property type="project" value="UniProtKB-KW"/>
</dbReference>
<feature type="domain" description="Peptidase M50" evidence="12">
    <location>
        <begin position="7"/>
        <end position="332"/>
    </location>
</feature>
<gene>
    <name evidence="13" type="ORF">A2127_00080</name>
</gene>
<dbReference type="Pfam" id="PF02163">
    <property type="entry name" value="Peptidase_M50"/>
    <property type="match status" value="1"/>
</dbReference>
<keyword evidence="10 11" id="KW-0472">Membrane</keyword>
<dbReference type="EMBL" id="MFKI01000006">
    <property type="protein sequence ID" value="OGG39589.1"/>
    <property type="molecule type" value="Genomic_DNA"/>
</dbReference>
<dbReference type="SUPFAM" id="SSF50156">
    <property type="entry name" value="PDZ domain-like"/>
    <property type="match status" value="1"/>
</dbReference>
<dbReference type="PANTHER" id="PTHR42837:SF2">
    <property type="entry name" value="MEMBRANE METALLOPROTEASE ARASP2, CHLOROPLASTIC-RELATED"/>
    <property type="match status" value="1"/>
</dbReference>
<evidence type="ECO:0000259" key="12">
    <source>
        <dbReference type="Pfam" id="PF02163"/>
    </source>
</evidence>
<comment type="cofactor">
    <cofactor evidence="1">
        <name>Zn(2+)</name>
        <dbReference type="ChEBI" id="CHEBI:29105"/>
    </cofactor>
</comment>
<reference evidence="13 14" key="1">
    <citation type="journal article" date="2016" name="Nat. Commun.">
        <title>Thousands of microbial genomes shed light on interconnected biogeochemical processes in an aquifer system.</title>
        <authorList>
            <person name="Anantharaman K."/>
            <person name="Brown C.T."/>
            <person name="Hug L.A."/>
            <person name="Sharon I."/>
            <person name="Castelle C.J."/>
            <person name="Probst A.J."/>
            <person name="Thomas B.C."/>
            <person name="Singh A."/>
            <person name="Wilkins M.J."/>
            <person name="Karaoz U."/>
            <person name="Brodie E.L."/>
            <person name="Williams K.H."/>
            <person name="Hubbard S.S."/>
            <person name="Banfield J.F."/>
        </authorList>
    </citation>
    <scope>NUCLEOTIDE SEQUENCE [LARGE SCALE GENOMIC DNA]</scope>
</reference>
<evidence type="ECO:0000256" key="11">
    <source>
        <dbReference type="SAM" id="Phobius"/>
    </source>
</evidence>
<dbReference type="InterPro" id="IPR004387">
    <property type="entry name" value="Pept_M50_Zn"/>
</dbReference>
<comment type="subcellular location">
    <subcellularLocation>
        <location evidence="2">Membrane</location>
        <topology evidence="2">Multi-pass membrane protein</topology>
    </subcellularLocation>
</comment>
<dbReference type="InterPro" id="IPR008915">
    <property type="entry name" value="Peptidase_M50"/>
</dbReference>